<dbReference type="RefSeq" id="XP_036263521.1">
    <property type="nucleotide sequence ID" value="XM_036407283.1"/>
</dbReference>
<dbReference type="AlphaFoldDB" id="A0A0P1B7B2"/>
<dbReference type="GeneID" id="59053001"/>
<evidence type="ECO:0000313" key="1">
    <source>
        <dbReference type="EMBL" id="CEG50364.1"/>
    </source>
</evidence>
<organism evidence="1 2">
    <name type="scientific">Plasmopara halstedii</name>
    <name type="common">Downy mildew of sunflower</name>
    <dbReference type="NCBI Taxonomy" id="4781"/>
    <lineage>
        <taxon>Eukaryota</taxon>
        <taxon>Sar</taxon>
        <taxon>Stramenopiles</taxon>
        <taxon>Oomycota</taxon>
        <taxon>Peronosporomycetes</taxon>
        <taxon>Peronosporales</taxon>
        <taxon>Peronosporaceae</taxon>
        <taxon>Plasmopara</taxon>
    </lineage>
</organism>
<sequence>MNSISLRITRNDKQHRLIEMKLDVKLDLNSRPCTKEIFFIVRQARRSGIKVEADLKKHAVVHHESNVAQL</sequence>
<dbReference type="Proteomes" id="UP000054928">
    <property type="component" value="Unassembled WGS sequence"/>
</dbReference>
<protein>
    <submittedName>
        <fullName evidence="1">Uncharacterized protein</fullName>
    </submittedName>
</protein>
<proteinExistence type="predicted"/>
<reference evidence="2" key="1">
    <citation type="submission" date="2014-09" db="EMBL/GenBank/DDBJ databases">
        <authorList>
            <person name="Sharma Rahul"/>
            <person name="Thines Marco"/>
        </authorList>
    </citation>
    <scope>NUCLEOTIDE SEQUENCE [LARGE SCALE GENOMIC DNA]</scope>
</reference>
<accession>A0A0P1B7B2</accession>
<dbReference type="EMBL" id="CCYD01003105">
    <property type="protein sequence ID" value="CEG50364.1"/>
    <property type="molecule type" value="Genomic_DNA"/>
</dbReference>
<name>A0A0P1B7B2_PLAHL</name>
<keyword evidence="2" id="KW-1185">Reference proteome</keyword>
<evidence type="ECO:0000313" key="2">
    <source>
        <dbReference type="Proteomes" id="UP000054928"/>
    </source>
</evidence>